<keyword evidence="7 12" id="KW-0489">Methyltransferase</keyword>
<evidence type="ECO:0000256" key="7">
    <source>
        <dbReference type="ARBA" id="ARBA00022603"/>
    </source>
</evidence>
<dbReference type="CDD" id="cd18084">
    <property type="entry name" value="RsmE-like"/>
    <property type="match status" value="1"/>
</dbReference>
<proteinExistence type="inferred from homology"/>
<dbReference type="PANTHER" id="PTHR30027:SF3">
    <property type="entry name" value="16S RRNA (URACIL(1498)-N(3))-METHYLTRANSFERASE"/>
    <property type="match status" value="1"/>
</dbReference>
<evidence type="ECO:0000256" key="6">
    <source>
        <dbReference type="ARBA" id="ARBA00022552"/>
    </source>
</evidence>
<keyword evidence="5 12" id="KW-0963">Cytoplasm</keyword>
<dbReference type="InterPro" id="IPR029028">
    <property type="entry name" value="Alpha/beta_knot_MTases"/>
</dbReference>
<evidence type="ECO:0000313" key="14">
    <source>
        <dbReference type="EMBL" id="TPE57366.1"/>
    </source>
</evidence>
<evidence type="ECO:0000256" key="1">
    <source>
        <dbReference type="ARBA" id="ARBA00004496"/>
    </source>
</evidence>
<dbReference type="Gene3D" id="3.40.1280.10">
    <property type="match status" value="1"/>
</dbReference>
<comment type="catalytic activity">
    <reaction evidence="11 12">
        <text>uridine(1498) in 16S rRNA + S-adenosyl-L-methionine = N(3)-methyluridine(1498) in 16S rRNA + S-adenosyl-L-homocysteine + H(+)</text>
        <dbReference type="Rhea" id="RHEA:42920"/>
        <dbReference type="Rhea" id="RHEA-COMP:10283"/>
        <dbReference type="Rhea" id="RHEA-COMP:10284"/>
        <dbReference type="ChEBI" id="CHEBI:15378"/>
        <dbReference type="ChEBI" id="CHEBI:57856"/>
        <dbReference type="ChEBI" id="CHEBI:59789"/>
        <dbReference type="ChEBI" id="CHEBI:65315"/>
        <dbReference type="ChEBI" id="CHEBI:74502"/>
        <dbReference type="EC" id="2.1.1.193"/>
    </reaction>
</comment>
<sequence>MYKFFVNQKIDNYFVLDEDIQRHIKVIRLKNEPILINYQNEYYKCNFVFPNKAEIIEKLNINHEYKQNVIVAIPIIKLSNFEIALQKAVELGAKEIIPFTSEYTDKSNLNIVRKYDRFNKIILEAAQQSFRNAIPKLNQPKTYEEIINNYQNIIIAYENEKQVHLQEINQDCLLMVGPEGGFSEAEISKAKQKNIEIVMLSPAILRAETALIYMLSRLK</sequence>
<dbReference type="InterPro" id="IPR046886">
    <property type="entry name" value="RsmE_MTase_dom"/>
</dbReference>
<evidence type="ECO:0000256" key="3">
    <source>
        <dbReference type="ARBA" id="ARBA00012328"/>
    </source>
</evidence>
<keyword evidence="8 12" id="KW-0808">Transferase</keyword>
<dbReference type="NCBIfam" id="TIGR00046">
    <property type="entry name" value="RsmE family RNA methyltransferase"/>
    <property type="match status" value="1"/>
</dbReference>
<feature type="domain" description="Ribosomal RNA small subunit methyltransferase E methyltransferase" evidence="13">
    <location>
        <begin position="65"/>
        <end position="218"/>
    </location>
</feature>
<dbReference type="SUPFAM" id="SSF75217">
    <property type="entry name" value="alpha/beta knot"/>
    <property type="match status" value="1"/>
</dbReference>
<evidence type="ECO:0000256" key="2">
    <source>
        <dbReference type="ARBA" id="ARBA00005528"/>
    </source>
</evidence>
<dbReference type="OrthoDB" id="9815641at2"/>
<dbReference type="AlphaFoldDB" id="A0A501XA64"/>
<reference evidence="14 15" key="1">
    <citation type="submission" date="2019-06" db="EMBL/GenBank/DDBJ databases">
        <title>Mycoplasma falconis type strain whole genome sequence.</title>
        <authorList>
            <person name="Spergser J."/>
        </authorList>
    </citation>
    <scope>NUCLEOTIDE SEQUENCE [LARGE SCALE GENOMIC DNA]</scope>
    <source>
        <strain evidence="14 15">ATCC 51372</strain>
    </source>
</reference>
<keyword evidence="15" id="KW-1185">Reference proteome</keyword>
<evidence type="ECO:0000256" key="8">
    <source>
        <dbReference type="ARBA" id="ARBA00022679"/>
    </source>
</evidence>
<comment type="caution">
    <text evidence="14">The sequence shown here is derived from an EMBL/GenBank/DDBJ whole genome shotgun (WGS) entry which is preliminary data.</text>
</comment>
<gene>
    <name evidence="14" type="ORF">FJO69_01935</name>
</gene>
<comment type="function">
    <text evidence="10 12">Specifically methylates the N3 position of the uracil ring of uridine 1498 (m3U1498) in 16S rRNA. Acts on the fully assembled 30S ribosomal subunit.</text>
</comment>
<dbReference type="GO" id="GO:0005737">
    <property type="term" value="C:cytoplasm"/>
    <property type="evidence" value="ECO:0007669"/>
    <property type="project" value="UniProtKB-SubCell"/>
</dbReference>
<accession>A0A501XA64</accession>
<dbReference type="EMBL" id="VFSS01000005">
    <property type="protein sequence ID" value="TPE57366.1"/>
    <property type="molecule type" value="Genomic_DNA"/>
</dbReference>
<evidence type="ECO:0000259" key="13">
    <source>
        <dbReference type="Pfam" id="PF04452"/>
    </source>
</evidence>
<keyword evidence="9 12" id="KW-0949">S-adenosyl-L-methionine</keyword>
<dbReference type="GO" id="GO:0070475">
    <property type="term" value="P:rRNA base methylation"/>
    <property type="evidence" value="ECO:0007669"/>
    <property type="project" value="TreeGrafter"/>
</dbReference>
<evidence type="ECO:0000313" key="15">
    <source>
        <dbReference type="Proteomes" id="UP000319776"/>
    </source>
</evidence>
<evidence type="ECO:0000256" key="9">
    <source>
        <dbReference type="ARBA" id="ARBA00022691"/>
    </source>
</evidence>
<dbReference type="GO" id="GO:0070042">
    <property type="term" value="F:rRNA (uridine-N3-)-methyltransferase activity"/>
    <property type="evidence" value="ECO:0007669"/>
    <property type="project" value="TreeGrafter"/>
</dbReference>
<comment type="subcellular location">
    <subcellularLocation>
        <location evidence="1 12">Cytoplasm</location>
    </subcellularLocation>
</comment>
<evidence type="ECO:0000256" key="10">
    <source>
        <dbReference type="ARBA" id="ARBA00025699"/>
    </source>
</evidence>
<dbReference type="InterPro" id="IPR029026">
    <property type="entry name" value="tRNA_m1G_MTases_N"/>
</dbReference>
<evidence type="ECO:0000256" key="5">
    <source>
        <dbReference type="ARBA" id="ARBA00022490"/>
    </source>
</evidence>
<dbReference type="RefSeq" id="WP_140781313.1">
    <property type="nucleotide sequence ID" value="NZ_VFSS01000005.1"/>
</dbReference>
<keyword evidence="6 12" id="KW-0698">rRNA processing</keyword>
<evidence type="ECO:0000256" key="11">
    <source>
        <dbReference type="ARBA" id="ARBA00047944"/>
    </source>
</evidence>
<organism evidence="14 15">
    <name type="scientific">[Mycoplasma] falconis</name>
    <dbReference type="NCBI Taxonomy" id="92403"/>
    <lineage>
        <taxon>Bacteria</taxon>
        <taxon>Bacillati</taxon>
        <taxon>Mycoplasmatota</taxon>
        <taxon>Mycoplasmoidales</taxon>
        <taxon>Metamycoplasmataceae</taxon>
        <taxon>Metamycoplasma</taxon>
    </lineage>
</organism>
<dbReference type="EC" id="2.1.1.193" evidence="3 12"/>
<comment type="similarity">
    <text evidence="2 12">Belongs to the RNA methyltransferase RsmE family.</text>
</comment>
<dbReference type="PANTHER" id="PTHR30027">
    <property type="entry name" value="RIBOSOMAL RNA SMALL SUBUNIT METHYLTRANSFERASE E"/>
    <property type="match status" value="1"/>
</dbReference>
<dbReference type="Proteomes" id="UP000319776">
    <property type="component" value="Unassembled WGS sequence"/>
</dbReference>
<dbReference type="InterPro" id="IPR006700">
    <property type="entry name" value="RsmE"/>
</dbReference>
<dbReference type="NCBIfam" id="NF008701">
    <property type="entry name" value="PRK11713.5-5"/>
    <property type="match status" value="1"/>
</dbReference>
<dbReference type="PIRSF" id="PIRSF015601">
    <property type="entry name" value="MTase_slr0722"/>
    <property type="match status" value="1"/>
</dbReference>
<name>A0A501XA64_9BACT</name>
<evidence type="ECO:0000256" key="12">
    <source>
        <dbReference type="PIRNR" id="PIRNR015601"/>
    </source>
</evidence>
<evidence type="ECO:0000256" key="4">
    <source>
        <dbReference type="ARBA" id="ARBA00013673"/>
    </source>
</evidence>
<dbReference type="Pfam" id="PF04452">
    <property type="entry name" value="Methyltrans_RNA"/>
    <property type="match status" value="1"/>
</dbReference>
<protein>
    <recommendedName>
        <fullName evidence="4 12">Ribosomal RNA small subunit methyltransferase E</fullName>
        <ecNumber evidence="3 12">2.1.1.193</ecNumber>
    </recommendedName>
</protein>